<dbReference type="Proteomes" id="UP001474421">
    <property type="component" value="Unassembled WGS sequence"/>
</dbReference>
<name>A0AAW1C2Z4_CROAD</name>
<comment type="caution">
    <text evidence="2">The sequence shown here is derived from an EMBL/GenBank/DDBJ whole genome shotgun (WGS) entry which is preliminary data.</text>
</comment>
<accession>A0AAW1C2Z4</accession>
<feature type="compositionally biased region" description="Basic residues" evidence="1">
    <location>
        <begin position="342"/>
        <end position="356"/>
    </location>
</feature>
<feature type="region of interest" description="Disordered" evidence="1">
    <location>
        <begin position="47"/>
        <end position="208"/>
    </location>
</feature>
<dbReference type="GO" id="GO:0005634">
    <property type="term" value="C:nucleus"/>
    <property type="evidence" value="ECO:0007669"/>
    <property type="project" value="TreeGrafter"/>
</dbReference>
<evidence type="ECO:0008006" key="4">
    <source>
        <dbReference type="Google" id="ProtNLM"/>
    </source>
</evidence>
<dbReference type="GO" id="GO:0005737">
    <property type="term" value="C:cytoplasm"/>
    <property type="evidence" value="ECO:0007669"/>
    <property type="project" value="TreeGrafter"/>
</dbReference>
<proteinExistence type="predicted"/>
<keyword evidence="3" id="KW-1185">Reference proteome</keyword>
<dbReference type="PANTHER" id="PTHR15510">
    <property type="entry name" value="SPERM-ASSOCIATED ANTIGEN 8"/>
    <property type="match status" value="1"/>
</dbReference>
<feature type="compositionally biased region" description="Basic residues" evidence="1">
    <location>
        <begin position="69"/>
        <end position="85"/>
    </location>
</feature>
<dbReference type="PANTHER" id="PTHR15510:SF5">
    <property type="entry name" value="SPERM-ASSOCIATED ANTIGEN 8"/>
    <property type="match status" value="1"/>
</dbReference>
<evidence type="ECO:0000313" key="2">
    <source>
        <dbReference type="EMBL" id="KAK9408698.1"/>
    </source>
</evidence>
<dbReference type="AlphaFoldDB" id="A0AAW1C2Z4"/>
<sequence length="492" mass="53102">MASGSKQTLHWSLAQLKHRSPTQVLQSRLLQASEWLFPFLAAKDVGGRGGQGSPAAGRGNSSPPSGTLRARRVSGQRSRVLRLVHARPEPVSPPRLSHRPPRLRRPGRRARPGGRESPEAPPPSPPRPRPTNGRAGRSPASQDSPRWVSRLRGDQPSAGARMEPEGAQVPSGGEAAPSSTEEPRGSPAETAPCPAEMPPEPEAEPQAGATVPVELPPCHGVPGPYLGELPAADLQPLPLCVPEPPREPPTRGQCLMHNWQEERATNDLDLVPRPECGTEGSFHRHGHPGLLTLDFLAGMPTTTTMKDSFPHPVKTGLPVRGGQRDRRAEAWSGAQDGLSQQHLRRERKGVRPRKARGPPSCLRPWARVFSSHSIDAPHPTCLLLISPGKREAMMEHLLYQKHKVDTMAQTSKGCASPLHNLSLCQRGDPAPRLRCLDNKGGIAAASLRQSHPCLQAGRLSPSLAVPRQSESPASSWEQLLLPGPCRGRAPLR</sequence>
<gene>
    <name evidence="2" type="ORF">NXF25_007472</name>
</gene>
<organism evidence="2 3">
    <name type="scientific">Crotalus adamanteus</name>
    <name type="common">Eastern diamondback rattlesnake</name>
    <dbReference type="NCBI Taxonomy" id="8729"/>
    <lineage>
        <taxon>Eukaryota</taxon>
        <taxon>Metazoa</taxon>
        <taxon>Chordata</taxon>
        <taxon>Craniata</taxon>
        <taxon>Vertebrata</taxon>
        <taxon>Euteleostomi</taxon>
        <taxon>Lepidosauria</taxon>
        <taxon>Squamata</taxon>
        <taxon>Bifurcata</taxon>
        <taxon>Unidentata</taxon>
        <taxon>Episquamata</taxon>
        <taxon>Toxicofera</taxon>
        <taxon>Serpentes</taxon>
        <taxon>Colubroidea</taxon>
        <taxon>Viperidae</taxon>
        <taxon>Crotalinae</taxon>
        <taxon>Crotalus</taxon>
    </lineage>
</organism>
<dbReference type="InterPro" id="IPR026124">
    <property type="entry name" value="Sperm-assoc_Ag8"/>
</dbReference>
<dbReference type="EMBL" id="JAOTOJ010000002">
    <property type="protein sequence ID" value="KAK9408698.1"/>
    <property type="molecule type" value="Genomic_DNA"/>
</dbReference>
<dbReference type="GO" id="GO:0045944">
    <property type="term" value="P:positive regulation of transcription by RNA polymerase II"/>
    <property type="evidence" value="ECO:0007669"/>
    <property type="project" value="TreeGrafter"/>
</dbReference>
<feature type="compositionally biased region" description="Pro residues" evidence="1">
    <location>
        <begin position="119"/>
        <end position="129"/>
    </location>
</feature>
<feature type="region of interest" description="Disordered" evidence="1">
    <location>
        <begin position="331"/>
        <end position="358"/>
    </location>
</feature>
<feature type="compositionally biased region" description="Basic residues" evidence="1">
    <location>
        <begin position="96"/>
        <end position="112"/>
    </location>
</feature>
<evidence type="ECO:0000313" key="3">
    <source>
        <dbReference type="Proteomes" id="UP001474421"/>
    </source>
</evidence>
<reference evidence="2 3" key="1">
    <citation type="journal article" date="2024" name="Proc. Natl. Acad. Sci. U.S.A.">
        <title>The genetic regulatory architecture and epigenomic basis for age-related changes in rattlesnake venom.</title>
        <authorList>
            <person name="Hogan M.P."/>
            <person name="Holding M.L."/>
            <person name="Nystrom G.S."/>
            <person name="Colston T.J."/>
            <person name="Bartlett D.A."/>
            <person name="Mason A.J."/>
            <person name="Ellsworth S.A."/>
            <person name="Rautsaw R.M."/>
            <person name="Lawrence K.C."/>
            <person name="Strickland J.L."/>
            <person name="He B."/>
            <person name="Fraser P."/>
            <person name="Margres M.J."/>
            <person name="Gilbert D.M."/>
            <person name="Gibbs H.L."/>
            <person name="Parkinson C.L."/>
            <person name="Rokyta D.R."/>
        </authorList>
    </citation>
    <scope>NUCLEOTIDE SEQUENCE [LARGE SCALE GENOMIC DNA]</scope>
    <source>
        <strain evidence="2">DRR0105</strain>
    </source>
</reference>
<dbReference type="Pfam" id="PF22584">
    <property type="entry name" value="CFAP143"/>
    <property type="match status" value="1"/>
</dbReference>
<protein>
    <recommendedName>
        <fullName evidence="4">Basic proline-rich protein-like</fullName>
    </recommendedName>
</protein>
<evidence type="ECO:0000256" key="1">
    <source>
        <dbReference type="SAM" id="MobiDB-lite"/>
    </source>
</evidence>
<dbReference type="GO" id="GO:0008017">
    <property type="term" value="F:microtubule binding"/>
    <property type="evidence" value="ECO:0007669"/>
    <property type="project" value="InterPro"/>
</dbReference>